<gene>
    <name evidence="1" type="ORF">EP10_003416</name>
</gene>
<evidence type="ECO:0000313" key="1">
    <source>
        <dbReference type="EMBL" id="MEB3752501.1"/>
    </source>
</evidence>
<protein>
    <submittedName>
        <fullName evidence="1">Uncharacterized protein</fullName>
    </submittedName>
</protein>
<accession>A0ABU6BKY8</accession>
<reference evidence="1 2" key="1">
    <citation type="journal article" date="2014" name="Genome Announc.">
        <title>Draft Genome Sequence of Geobacillus icigianus Strain G1w1T Isolated from Hot Springs in the Valley of Geysers, Kamchatka (Russian Federation).</title>
        <authorList>
            <person name="Bryanskaya A.V."/>
            <person name="Rozanov A.S."/>
            <person name="Logacheva M.D."/>
            <person name="Kotenko A.V."/>
            <person name="Peltek S.E."/>
        </authorList>
    </citation>
    <scope>NUCLEOTIDE SEQUENCE [LARGE SCALE GENOMIC DNA]</scope>
    <source>
        <strain evidence="1 2">G1w1</strain>
    </source>
</reference>
<organism evidence="1 2">
    <name type="scientific">Geobacillus icigianus</name>
    <dbReference type="NCBI Taxonomy" id="1430331"/>
    <lineage>
        <taxon>Bacteria</taxon>
        <taxon>Bacillati</taxon>
        <taxon>Bacillota</taxon>
        <taxon>Bacilli</taxon>
        <taxon>Bacillales</taxon>
        <taxon>Anoxybacillaceae</taxon>
        <taxon>Geobacillus</taxon>
    </lineage>
</organism>
<keyword evidence="2" id="KW-1185">Reference proteome</keyword>
<sequence length="55" mass="6164">MDVIKFYDACCSKCGNWYTSDFKAPRGKTKKEAIAEMKANGWGVVGGKTYCHKCH</sequence>
<evidence type="ECO:0000313" key="2">
    <source>
        <dbReference type="Proteomes" id="UP000029267"/>
    </source>
</evidence>
<proteinExistence type="predicted"/>
<name>A0ABU6BKY8_9BACL</name>
<comment type="caution">
    <text evidence="1">The sequence shown here is derived from an EMBL/GenBank/DDBJ whole genome shotgun (WGS) entry which is preliminary data.</text>
</comment>
<dbReference type="EMBL" id="JPYA02000006">
    <property type="protein sequence ID" value="MEB3752501.1"/>
    <property type="molecule type" value="Genomic_DNA"/>
</dbReference>
<dbReference type="Proteomes" id="UP000029267">
    <property type="component" value="Unassembled WGS sequence"/>
</dbReference>